<reference evidence="2" key="1">
    <citation type="submission" date="2016-11" db="UniProtKB">
        <authorList>
            <consortium name="WormBaseParasite"/>
        </authorList>
    </citation>
    <scope>IDENTIFICATION</scope>
</reference>
<evidence type="ECO:0000313" key="2">
    <source>
        <dbReference type="WBParaSite" id="L893_g15500.t1"/>
    </source>
</evidence>
<proteinExistence type="predicted"/>
<accession>A0A1I7YF50</accession>
<name>A0A1I7YF50_9BILA</name>
<sequence length="86" mass="9323">MVADLSKIDGHMGHMIITNGAIIKSSGDLANKEALVPQIMKMLHLGGVSPTAMPEASCNLINVTFSNYFLSIAYSGQNIYVVKRKR</sequence>
<protein>
    <submittedName>
        <fullName evidence="2">Late endosomal/lysosomal adaptor and MAPK and MTOR activator 4</fullName>
    </submittedName>
</protein>
<evidence type="ECO:0000313" key="1">
    <source>
        <dbReference type="Proteomes" id="UP000095287"/>
    </source>
</evidence>
<dbReference type="Proteomes" id="UP000095287">
    <property type="component" value="Unplaced"/>
</dbReference>
<dbReference type="AlphaFoldDB" id="A0A1I7YF50"/>
<organism evidence="1 2">
    <name type="scientific">Steinernema glaseri</name>
    <dbReference type="NCBI Taxonomy" id="37863"/>
    <lineage>
        <taxon>Eukaryota</taxon>
        <taxon>Metazoa</taxon>
        <taxon>Ecdysozoa</taxon>
        <taxon>Nematoda</taxon>
        <taxon>Chromadorea</taxon>
        <taxon>Rhabditida</taxon>
        <taxon>Tylenchina</taxon>
        <taxon>Panagrolaimomorpha</taxon>
        <taxon>Strongyloidoidea</taxon>
        <taxon>Steinernematidae</taxon>
        <taxon>Steinernema</taxon>
    </lineage>
</organism>
<keyword evidence="1" id="KW-1185">Reference proteome</keyword>
<dbReference type="WBParaSite" id="L893_g15500.t1">
    <property type="protein sequence ID" value="L893_g15500.t1"/>
    <property type="gene ID" value="L893_g15500"/>
</dbReference>